<sequence>MANKTENMRLIMDWQRKHFMLGSQYKNALAKKSTEVVQAELDKLSKEYEDVTFRIENKGSQIIDHNKKFTFKKGV</sequence>
<protein>
    <recommendedName>
        <fullName evidence="3">Phage protein</fullName>
    </recommendedName>
</protein>
<proteinExistence type="predicted"/>
<reference evidence="1 2" key="1">
    <citation type="submission" date="2018-05" db="EMBL/GenBank/DDBJ databases">
        <title>Draft genome sequence of Streptococcus panodentis CCUG 70867T.</title>
        <authorList>
            <person name="Salva-Serra F."/>
            <person name="Mendez V."/>
            <person name="Jaen-Luchoro D."/>
            <person name="Gonzales-Siles L."/>
            <person name="Karlsson R."/>
            <person name="Engstrom-Jakobsson H."/>
            <person name="Busquets A."/>
            <person name="Gomila M."/>
            <person name="Pineiro-Iglesias B."/>
            <person name="Bennasar-Figueras A."/>
            <person name="Seeger M."/>
            <person name="Moore E."/>
        </authorList>
    </citation>
    <scope>NUCLEOTIDE SEQUENCE [LARGE SCALE GENOMIC DNA]</scope>
    <source>
        <strain evidence="1 2">CCUG 70867</strain>
    </source>
</reference>
<dbReference type="EMBL" id="QFAY01000013">
    <property type="protein sequence ID" value="MBP2621152.1"/>
    <property type="molecule type" value="Genomic_DNA"/>
</dbReference>
<evidence type="ECO:0000313" key="2">
    <source>
        <dbReference type="Proteomes" id="UP001519349"/>
    </source>
</evidence>
<dbReference type="RefSeq" id="WP_209551397.1">
    <property type="nucleotide sequence ID" value="NZ_QFAY01000013.1"/>
</dbReference>
<accession>A0ABS5AX53</accession>
<name>A0ABS5AX53_9STRE</name>
<evidence type="ECO:0008006" key="3">
    <source>
        <dbReference type="Google" id="ProtNLM"/>
    </source>
</evidence>
<comment type="caution">
    <text evidence="1">The sequence shown here is derived from an EMBL/GenBank/DDBJ whole genome shotgun (WGS) entry which is preliminary data.</text>
</comment>
<gene>
    <name evidence="1" type="ORF">DHL47_07455</name>
</gene>
<organism evidence="1 2">
    <name type="scientific">Streptococcus panodentis</name>
    <dbReference type="NCBI Taxonomy" id="1581472"/>
    <lineage>
        <taxon>Bacteria</taxon>
        <taxon>Bacillati</taxon>
        <taxon>Bacillota</taxon>
        <taxon>Bacilli</taxon>
        <taxon>Lactobacillales</taxon>
        <taxon>Streptococcaceae</taxon>
        <taxon>Streptococcus</taxon>
    </lineage>
</organism>
<evidence type="ECO:0000313" key="1">
    <source>
        <dbReference type="EMBL" id="MBP2621152.1"/>
    </source>
</evidence>
<dbReference type="Proteomes" id="UP001519349">
    <property type="component" value="Unassembled WGS sequence"/>
</dbReference>
<keyword evidence="2" id="KW-1185">Reference proteome</keyword>